<dbReference type="Proteomes" id="UP001634394">
    <property type="component" value="Unassembled WGS sequence"/>
</dbReference>
<protein>
    <submittedName>
        <fullName evidence="2">Uncharacterized protein</fullName>
    </submittedName>
</protein>
<proteinExistence type="predicted"/>
<organism evidence="2 3">
    <name type="scientific">Sinanodonta woodiana</name>
    <name type="common">Chinese pond mussel</name>
    <name type="synonym">Anodonta woodiana</name>
    <dbReference type="NCBI Taxonomy" id="1069815"/>
    <lineage>
        <taxon>Eukaryota</taxon>
        <taxon>Metazoa</taxon>
        <taxon>Spiralia</taxon>
        <taxon>Lophotrochozoa</taxon>
        <taxon>Mollusca</taxon>
        <taxon>Bivalvia</taxon>
        <taxon>Autobranchia</taxon>
        <taxon>Heteroconchia</taxon>
        <taxon>Palaeoheterodonta</taxon>
        <taxon>Unionida</taxon>
        <taxon>Unionoidea</taxon>
        <taxon>Unionidae</taxon>
        <taxon>Unioninae</taxon>
        <taxon>Sinanodonta</taxon>
    </lineage>
</organism>
<keyword evidence="3" id="KW-1185">Reference proteome</keyword>
<reference evidence="2 3" key="1">
    <citation type="submission" date="2024-11" db="EMBL/GenBank/DDBJ databases">
        <title>Chromosome-level genome assembly of the freshwater bivalve Anodonta woodiana.</title>
        <authorList>
            <person name="Chen X."/>
        </authorList>
    </citation>
    <scope>NUCLEOTIDE SEQUENCE [LARGE SCALE GENOMIC DNA]</scope>
    <source>
        <strain evidence="2">MN2024</strain>
        <tissue evidence="2">Gills</tissue>
    </source>
</reference>
<evidence type="ECO:0000313" key="3">
    <source>
        <dbReference type="Proteomes" id="UP001634394"/>
    </source>
</evidence>
<feature type="chain" id="PRO_5044781045" evidence="1">
    <location>
        <begin position="25"/>
        <end position="162"/>
    </location>
</feature>
<sequence>MTSSLFLTSVFLIVSSSYIYKTNGDATISNVPCRENHRCERHGYSYTWCYTDSSDNWDYCCDTPYQYDDEGALRCKSGSYDKFCGSPGTKTVLLETCVDRWPCGHHDYNYYWCYTDNDLKSWNYCCHPNATCVFRKFYGGNICNTGMLKDRSGYFSECLVIS</sequence>
<accession>A0ABD3TJ59</accession>
<dbReference type="EMBL" id="JBJQND010000018">
    <property type="protein sequence ID" value="KAL3837062.1"/>
    <property type="molecule type" value="Genomic_DNA"/>
</dbReference>
<feature type="signal peptide" evidence="1">
    <location>
        <begin position="1"/>
        <end position="24"/>
    </location>
</feature>
<dbReference type="AlphaFoldDB" id="A0ABD3TJ59"/>
<comment type="caution">
    <text evidence="2">The sequence shown here is derived from an EMBL/GenBank/DDBJ whole genome shotgun (WGS) entry which is preliminary data.</text>
</comment>
<gene>
    <name evidence="2" type="ORF">ACJMK2_022449</name>
</gene>
<evidence type="ECO:0000313" key="2">
    <source>
        <dbReference type="EMBL" id="KAL3837062.1"/>
    </source>
</evidence>
<evidence type="ECO:0000256" key="1">
    <source>
        <dbReference type="SAM" id="SignalP"/>
    </source>
</evidence>
<keyword evidence="1" id="KW-0732">Signal</keyword>
<name>A0ABD3TJ59_SINWO</name>